<gene>
    <name evidence="2" type="ORF">G6F50_014164</name>
</gene>
<proteinExistence type="predicted"/>
<accession>A0A9P6Y8D9</accession>
<dbReference type="AlphaFoldDB" id="A0A9P6Y8D9"/>
<organism evidence="2 3">
    <name type="scientific">Rhizopus delemar</name>
    <dbReference type="NCBI Taxonomy" id="936053"/>
    <lineage>
        <taxon>Eukaryota</taxon>
        <taxon>Fungi</taxon>
        <taxon>Fungi incertae sedis</taxon>
        <taxon>Mucoromycota</taxon>
        <taxon>Mucoromycotina</taxon>
        <taxon>Mucoromycetes</taxon>
        <taxon>Mucorales</taxon>
        <taxon>Mucorineae</taxon>
        <taxon>Rhizopodaceae</taxon>
        <taxon>Rhizopus</taxon>
    </lineage>
</organism>
<sequence>MHEEFGGDGACRLRSHTVYLGHPKIRLVRIRVALFGGRDVVQGEHLQLKQLVQPVKVQRIAQRAPVLCNDDDGAAARQSGPAPGVSERRQRL</sequence>
<comment type="caution">
    <text evidence="2">The sequence shown here is derived from an EMBL/GenBank/DDBJ whole genome shotgun (WGS) entry which is preliminary data.</text>
</comment>
<dbReference type="Proteomes" id="UP000740926">
    <property type="component" value="Unassembled WGS sequence"/>
</dbReference>
<evidence type="ECO:0000256" key="1">
    <source>
        <dbReference type="SAM" id="MobiDB-lite"/>
    </source>
</evidence>
<name>A0A9P6Y8D9_9FUNG</name>
<evidence type="ECO:0000313" key="3">
    <source>
        <dbReference type="Proteomes" id="UP000740926"/>
    </source>
</evidence>
<reference evidence="2 3" key="1">
    <citation type="journal article" date="2020" name="Microb. Genom.">
        <title>Genetic diversity of clinical and environmental Mucorales isolates obtained from an investigation of mucormycosis cases among solid organ transplant recipients.</title>
        <authorList>
            <person name="Nguyen M.H."/>
            <person name="Kaul D."/>
            <person name="Muto C."/>
            <person name="Cheng S.J."/>
            <person name="Richter R.A."/>
            <person name="Bruno V.M."/>
            <person name="Liu G."/>
            <person name="Beyhan S."/>
            <person name="Sundermann A.J."/>
            <person name="Mounaud S."/>
            <person name="Pasculle A.W."/>
            <person name="Nierman W.C."/>
            <person name="Driscoll E."/>
            <person name="Cumbie R."/>
            <person name="Clancy C.J."/>
            <person name="Dupont C.L."/>
        </authorList>
    </citation>
    <scope>NUCLEOTIDE SEQUENCE [LARGE SCALE GENOMIC DNA]</scope>
    <source>
        <strain evidence="2 3">GL24</strain>
    </source>
</reference>
<evidence type="ECO:0000313" key="2">
    <source>
        <dbReference type="EMBL" id="KAG1541956.1"/>
    </source>
</evidence>
<protein>
    <submittedName>
        <fullName evidence="2">Uncharacterized protein</fullName>
    </submittedName>
</protein>
<feature type="region of interest" description="Disordered" evidence="1">
    <location>
        <begin position="70"/>
        <end position="92"/>
    </location>
</feature>
<keyword evidence="3" id="KW-1185">Reference proteome</keyword>
<dbReference type="EMBL" id="JAANIU010006426">
    <property type="protein sequence ID" value="KAG1541956.1"/>
    <property type="molecule type" value="Genomic_DNA"/>
</dbReference>